<keyword evidence="3 10" id="KW-1003">Cell membrane</keyword>
<dbReference type="HAMAP" id="MF_01463_B">
    <property type="entry name" value="SecD_B"/>
    <property type="match status" value="1"/>
</dbReference>
<dbReference type="InterPro" id="IPR048631">
    <property type="entry name" value="SecD_1st"/>
</dbReference>
<dbReference type="SUPFAM" id="SSF82866">
    <property type="entry name" value="Multidrug efflux transporter AcrB transmembrane domain"/>
    <property type="match status" value="1"/>
</dbReference>
<proteinExistence type="inferred from homology"/>
<dbReference type="Gene3D" id="3.30.70.3400">
    <property type="match status" value="2"/>
</dbReference>
<dbReference type="Gene3D" id="1.20.1640.10">
    <property type="entry name" value="Multidrug efflux transporter AcrB transmembrane domain"/>
    <property type="match status" value="1"/>
</dbReference>
<evidence type="ECO:0000256" key="9">
    <source>
        <dbReference type="ARBA" id="ARBA00023136"/>
    </source>
</evidence>
<dbReference type="NCBIfam" id="TIGR00916">
    <property type="entry name" value="2A0604s01"/>
    <property type="match status" value="1"/>
</dbReference>
<dbReference type="Gene3D" id="3.30.1360.200">
    <property type="match status" value="1"/>
</dbReference>
<keyword evidence="7 10" id="KW-1133">Transmembrane helix</keyword>
<keyword evidence="8 10" id="KW-0811">Translocation</keyword>
<keyword evidence="5 10" id="KW-0812">Transmembrane</keyword>
<dbReference type="FunFam" id="1.20.1640.10:FF:000004">
    <property type="entry name" value="Protein translocase subunit SecD"/>
    <property type="match status" value="1"/>
</dbReference>
<dbReference type="GO" id="GO:0005886">
    <property type="term" value="C:plasma membrane"/>
    <property type="evidence" value="ECO:0007669"/>
    <property type="project" value="UniProtKB-SubCell"/>
</dbReference>
<comment type="similarity">
    <text evidence="10">Belongs to the SecD/SecF family. SecD subfamily.</text>
</comment>
<dbReference type="InterPro" id="IPR048634">
    <property type="entry name" value="SecD_SecF_C"/>
</dbReference>
<keyword evidence="9 10" id="KW-0472">Membrane</keyword>
<dbReference type="GO" id="GO:0006605">
    <property type="term" value="P:protein targeting"/>
    <property type="evidence" value="ECO:0007669"/>
    <property type="project" value="UniProtKB-UniRule"/>
</dbReference>
<dbReference type="InterPro" id="IPR054384">
    <property type="entry name" value="SecDF_P1_head"/>
</dbReference>
<feature type="domain" description="SecDF P1 head subdomain" evidence="13">
    <location>
        <begin position="242"/>
        <end position="352"/>
    </location>
</feature>
<dbReference type="FunFam" id="3.30.1360.200:FF:000002">
    <property type="entry name" value="Preprotein translocase subunit SecD"/>
    <property type="match status" value="1"/>
</dbReference>
<comment type="function">
    <text evidence="10">Part of the Sec protein translocase complex. Interacts with the SecYEG preprotein conducting channel. SecDF uses the proton motive force (PMF) to complete protein translocation after the ATP-dependent function of SecA.</text>
</comment>
<gene>
    <name evidence="10" type="primary">secD</name>
    <name evidence="14" type="ORF">MBUL_03648</name>
</gene>
<evidence type="ECO:0000313" key="14">
    <source>
        <dbReference type="EMBL" id="CAA2106383.1"/>
    </source>
</evidence>
<evidence type="ECO:0000256" key="8">
    <source>
        <dbReference type="ARBA" id="ARBA00023010"/>
    </source>
</evidence>
<dbReference type="InterPro" id="IPR001036">
    <property type="entry name" value="Acrflvin-R"/>
</dbReference>
<dbReference type="InterPro" id="IPR055344">
    <property type="entry name" value="SecD_SecF_C_bact"/>
</dbReference>
<keyword evidence="6 10" id="KW-0653">Protein transport</keyword>
<dbReference type="GO" id="GO:0043952">
    <property type="term" value="P:protein transport by the Sec complex"/>
    <property type="evidence" value="ECO:0007669"/>
    <property type="project" value="UniProtKB-UniRule"/>
</dbReference>
<dbReference type="PANTHER" id="PTHR30081">
    <property type="entry name" value="PROTEIN-EXPORT MEMBRANE PROTEIN SEC"/>
    <property type="match status" value="1"/>
</dbReference>
<sequence length="535" mass="57448">MLRFSRTKIVATLAVILIGLSLAVPSFFSAEQRKGFMASLPGWFPSWIVPQRAIVLGLDLQGGSQILLEIDRNDLIRSQTTGLRDDVRRTLREAGITPEGGIQLIPRGVQIRISDPANRAKALPKLRELSQPISNAMVAQAGGQTLDVVDRPDGTIQLLLTDAGLTDRTRRAVTQAIEVIRRRIDFGGTKEPSIQQQGADRVLVQVPGLQDPQQLEDQLGKTAKLEFRMLADSPSGDVDMLTNKDEGGGKVPVERRVMADGGDLTDAQPAFDQQSHEPMVSFKFNLKGAQRFGQATSENVGRRMAIVLDNEVVSAPRINTPITGGSGQITGNFTVKQANDLSILLRAGALPAKLTVVERRVVGPGLGNDSIEAGKKATLVAGALVIVFMFATYGVFGFFANIALLVHVGLILGLMSVLEATMTLPGIAGIVLTIGTAVDSNVLIYERVREEVRAGRSIVSALQAGFDKAFATIIDSNSTMAIAALILFFLGSGPVKGFAVVFILGILTTVITAVTLTRMMIALWYNYARPKALPF</sequence>
<evidence type="ECO:0000256" key="6">
    <source>
        <dbReference type="ARBA" id="ARBA00022927"/>
    </source>
</evidence>
<evidence type="ECO:0000256" key="5">
    <source>
        <dbReference type="ARBA" id="ARBA00022692"/>
    </source>
</evidence>
<dbReference type="PANTHER" id="PTHR30081:SF1">
    <property type="entry name" value="PROTEIN TRANSLOCASE SUBUNIT SECD"/>
    <property type="match status" value="1"/>
</dbReference>
<dbReference type="InterPro" id="IPR005791">
    <property type="entry name" value="SecD"/>
</dbReference>
<comment type="caution">
    <text evidence="10">Lacks conserved residue(s) required for the propagation of feature annotation.</text>
</comment>
<keyword evidence="2 10" id="KW-0813">Transport</keyword>
<evidence type="ECO:0000259" key="11">
    <source>
        <dbReference type="Pfam" id="PF02355"/>
    </source>
</evidence>
<dbReference type="InterPro" id="IPR022813">
    <property type="entry name" value="SecD/SecF_arch_bac"/>
</dbReference>
<evidence type="ECO:0000256" key="3">
    <source>
        <dbReference type="ARBA" id="ARBA00022475"/>
    </source>
</evidence>
<feature type="domain" description="Protein export membrane protein SecD/SecF C-terminal" evidence="11">
    <location>
        <begin position="355"/>
        <end position="524"/>
    </location>
</feature>
<dbReference type="GO" id="GO:0015450">
    <property type="term" value="F:protein-transporting ATPase activity"/>
    <property type="evidence" value="ECO:0007669"/>
    <property type="project" value="InterPro"/>
</dbReference>
<dbReference type="Pfam" id="PF02355">
    <property type="entry name" value="SecD_SecF_C"/>
    <property type="match status" value="1"/>
</dbReference>
<feature type="transmembrane region" description="Helical" evidence="10">
    <location>
        <begin position="469"/>
        <end position="491"/>
    </location>
</feature>
<evidence type="ECO:0000256" key="10">
    <source>
        <dbReference type="HAMAP-Rule" id="MF_01463"/>
    </source>
</evidence>
<dbReference type="EMBL" id="LR743504">
    <property type="protein sequence ID" value="CAA2106383.1"/>
    <property type="molecule type" value="Genomic_DNA"/>
</dbReference>
<dbReference type="NCBIfam" id="TIGR01129">
    <property type="entry name" value="secD"/>
    <property type="match status" value="1"/>
</dbReference>
<reference evidence="14" key="1">
    <citation type="submission" date="2019-12" db="EMBL/GenBank/DDBJ databases">
        <authorList>
            <person name="Cremers G."/>
        </authorList>
    </citation>
    <scope>NUCLEOTIDE SEQUENCE</scope>
    <source>
        <strain evidence="14">Mbul1</strain>
    </source>
</reference>
<comment type="subcellular location">
    <subcellularLocation>
        <location evidence="1 10">Cell membrane</location>
        <topology evidence="1 10">Multi-pass membrane protein</topology>
    </subcellularLocation>
</comment>
<dbReference type="Pfam" id="PF22599">
    <property type="entry name" value="SecDF_P1_head"/>
    <property type="match status" value="1"/>
</dbReference>
<evidence type="ECO:0000256" key="4">
    <source>
        <dbReference type="ARBA" id="ARBA00022519"/>
    </source>
</evidence>
<organism evidence="14">
    <name type="scientific">Methylobacterium bullatum</name>
    <dbReference type="NCBI Taxonomy" id="570505"/>
    <lineage>
        <taxon>Bacteria</taxon>
        <taxon>Pseudomonadati</taxon>
        <taxon>Pseudomonadota</taxon>
        <taxon>Alphaproteobacteria</taxon>
        <taxon>Hyphomicrobiales</taxon>
        <taxon>Methylobacteriaceae</taxon>
        <taxon>Methylobacterium</taxon>
    </lineage>
</organism>
<protein>
    <recommendedName>
        <fullName evidence="10">Protein translocase subunit SecD</fullName>
    </recommendedName>
</protein>
<evidence type="ECO:0000256" key="1">
    <source>
        <dbReference type="ARBA" id="ARBA00004651"/>
    </source>
</evidence>
<dbReference type="AlphaFoldDB" id="A0A679J237"/>
<feature type="transmembrane region" description="Helical" evidence="10">
    <location>
        <begin position="377"/>
        <end position="396"/>
    </location>
</feature>
<keyword evidence="4" id="KW-0997">Cell inner membrane</keyword>
<dbReference type="GO" id="GO:0065002">
    <property type="term" value="P:intracellular protein transmembrane transport"/>
    <property type="evidence" value="ECO:0007669"/>
    <property type="project" value="UniProtKB-UniRule"/>
</dbReference>
<evidence type="ECO:0000259" key="13">
    <source>
        <dbReference type="Pfam" id="PF22599"/>
    </source>
</evidence>
<evidence type="ECO:0000256" key="2">
    <source>
        <dbReference type="ARBA" id="ARBA00022448"/>
    </source>
</evidence>
<name>A0A679J237_9HYPH</name>
<evidence type="ECO:0000256" key="7">
    <source>
        <dbReference type="ARBA" id="ARBA00022989"/>
    </source>
</evidence>
<evidence type="ECO:0000259" key="12">
    <source>
        <dbReference type="Pfam" id="PF21760"/>
    </source>
</evidence>
<feature type="transmembrane region" description="Helical" evidence="10">
    <location>
        <begin position="497"/>
        <end position="525"/>
    </location>
</feature>
<accession>A0A679J237</accession>
<feature type="domain" description="Protein translocase subunit SecDF P1" evidence="12">
    <location>
        <begin position="173"/>
        <end position="231"/>
    </location>
</feature>
<dbReference type="PRINTS" id="PR00702">
    <property type="entry name" value="ACRIFLAVINRP"/>
</dbReference>
<comment type="subunit">
    <text evidence="10">Forms a complex with SecF. Part of the essential Sec protein translocation apparatus which comprises SecA, SecYEG and auxiliary proteins SecDF-YajC and YidC.</text>
</comment>
<dbReference type="Pfam" id="PF21760">
    <property type="entry name" value="SecD_1st"/>
    <property type="match status" value="1"/>
</dbReference>